<dbReference type="EMBL" id="JBHUOM010000019">
    <property type="protein sequence ID" value="MFD2935560.1"/>
    <property type="molecule type" value="Genomic_DNA"/>
</dbReference>
<reference evidence="3" key="1">
    <citation type="journal article" date="2019" name="Int. J. Syst. Evol. Microbiol.">
        <title>The Global Catalogue of Microorganisms (GCM) 10K type strain sequencing project: providing services to taxonomists for standard genome sequencing and annotation.</title>
        <authorList>
            <consortium name="The Broad Institute Genomics Platform"/>
            <consortium name="The Broad Institute Genome Sequencing Center for Infectious Disease"/>
            <person name="Wu L."/>
            <person name="Ma J."/>
        </authorList>
    </citation>
    <scope>NUCLEOTIDE SEQUENCE [LARGE SCALE GENOMIC DNA]</scope>
    <source>
        <strain evidence="3">KCTC 52490</strain>
    </source>
</reference>
<keyword evidence="3" id="KW-1185">Reference proteome</keyword>
<sequence>MKQAIIDLGTNTFHLLIADKSGDTYTTLFRESHPARIGQAGINKGIITEEGIGRALVVLTYFRQVLDQYGVELTQVIATGTSAIRVASNQQEFIDRVQQETGIQIQVISGEQEADYIYKGVRAAGALDDATSLVMDIGGGSVEFILGNQSRIFWKQSFEIGGQRLREKFMTTDPINSGSLNRLYDYFQEQLLPLANAIHQYQPTILVGSSGSFDTLVDMWCMHEQGHLPDVNQSDFALPIAEFYRAYELLITQNHADRMQIPGMIELRVDMIVVAVCLIDYVLKTYGISQIRTSTYSLKEGILASLND</sequence>
<dbReference type="InterPro" id="IPR003695">
    <property type="entry name" value="Ppx_GppA_N"/>
</dbReference>
<protein>
    <submittedName>
        <fullName evidence="2">Phosphatase</fullName>
    </submittedName>
</protein>
<dbReference type="InterPro" id="IPR050273">
    <property type="entry name" value="GppA/Ppx_hydrolase"/>
</dbReference>
<evidence type="ECO:0000259" key="1">
    <source>
        <dbReference type="Pfam" id="PF02541"/>
    </source>
</evidence>
<feature type="domain" description="Ppx/GppA phosphatase N-terminal" evidence="1">
    <location>
        <begin position="17"/>
        <end position="306"/>
    </location>
</feature>
<name>A0ABW6AP09_9BACT</name>
<dbReference type="Pfam" id="PF02541">
    <property type="entry name" value="Ppx-GppA"/>
    <property type="match status" value="1"/>
</dbReference>
<dbReference type="PANTHER" id="PTHR30005">
    <property type="entry name" value="EXOPOLYPHOSPHATASE"/>
    <property type="match status" value="1"/>
</dbReference>
<dbReference type="RefSeq" id="WP_381503600.1">
    <property type="nucleotide sequence ID" value="NZ_JBHUOM010000019.1"/>
</dbReference>
<dbReference type="InterPro" id="IPR043129">
    <property type="entry name" value="ATPase_NBD"/>
</dbReference>
<comment type="caution">
    <text evidence="2">The sequence shown here is derived from an EMBL/GenBank/DDBJ whole genome shotgun (WGS) entry which is preliminary data.</text>
</comment>
<dbReference type="CDD" id="cd24055">
    <property type="entry name" value="ASKHA_NBD_ChPPX-like"/>
    <property type="match status" value="1"/>
</dbReference>
<gene>
    <name evidence="2" type="ORF">ACFS25_17390</name>
</gene>
<dbReference type="Gene3D" id="3.30.420.40">
    <property type="match status" value="1"/>
</dbReference>
<accession>A0ABW6AP09</accession>
<proteinExistence type="predicted"/>
<dbReference type="Gene3D" id="3.30.420.150">
    <property type="entry name" value="Exopolyphosphatase. Domain 2"/>
    <property type="match status" value="1"/>
</dbReference>
<evidence type="ECO:0000313" key="3">
    <source>
        <dbReference type="Proteomes" id="UP001597512"/>
    </source>
</evidence>
<dbReference type="Proteomes" id="UP001597512">
    <property type="component" value="Unassembled WGS sequence"/>
</dbReference>
<evidence type="ECO:0000313" key="2">
    <source>
        <dbReference type="EMBL" id="MFD2935560.1"/>
    </source>
</evidence>
<dbReference type="PANTHER" id="PTHR30005:SF0">
    <property type="entry name" value="RETROGRADE REGULATION PROTEIN 2"/>
    <property type="match status" value="1"/>
</dbReference>
<organism evidence="2 3">
    <name type="scientific">Spirosoma flavum</name>
    <dbReference type="NCBI Taxonomy" id="2048557"/>
    <lineage>
        <taxon>Bacteria</taxon>
        <taxon>Pseudomonadati</taxon>
        <taxon>Bacteroidota</taxon>
        <taxon>Cytophagia</taxon>
        <taxon>Cytophagales</taxon>
        <taxon>Cytophagaceae</taxon>
        <taxon>Spirosoma</taxon>
    </lineage>
</organism>
<dbReference type="SUPFAM" id="SSF53067">
    <property type="entry name" value="Actin-like ATPase domain"/>
    <property type="match status" value="2"/>
</dbReference>